<evidence type="ECO:0000313" key="1">
    <source>
        <dbReference type="EMBL" id="CAK8684879.1"/>
    </source>
</evidence>
<reference evidence="1 2" key="1">
    <citation type="submission" date="2024-02" db="EMBL/GenBank/DDBJ databases">
        <authorList>
            <person name="Daric V."/>
            <person name="Darras S."/>
        </authorList>
    </citation>
    <scope>NUCLEOTIDE SEQUENCE [LARGE SCALE GENOMIC DNA]</scope>
</reference>
<gene>
    <name evidence="1" type="ORF">CVLEPA_LOCUS15984</name>
</gene>
<keyword evidence="2" id="KW-1185">Reference proteome</keyword>
<protein>
    <submittedName>
        <fullName evidence="1">Uncharacterized protein</fullName>
    </submittedName>
</protein>
<accession>A0ABP0FZ49</accession>
<organism evidence="1 2">
    <name type="scientific">Clavelina lepadiformis</name>
    <name type="common">Light-bulb sea squirt</name>
    <name type="synonym">Ascidia lepadiformis</name>
    <dbReference type="NCBI Taxonomy" id="159417"/>
    <lineage>
        <taxon>Eukaryota</taxon>
        <taxon>Metazoa</taxon>
        <taxon>Chordata</taxon>
        <taxon>Tunicata</taxon>
        <taxon>Ascidiacea</taxon>
        <taxon>Aplousobranchia</taxon>
        <taxon>Clavelinidae</taxon>
        <taxon>Clavelina</taxon>
    </lineage>
</organism>
<sequence length="116" mass="13037">MPGNKLFLNPNLGEAGNRIGGGGSPGTRRGIREMLISDDRFLSLVFGVLGRCFYGKYIKQNSSHTIHYHIGQFSYDWKNICRVNRKTKGQIYIEICAKVMGQSAGNVINMMFFLKS</sequence>
<dbReference type="Proteomes" id="UP001642483">
    <property type="component" value="Unassembled WGS sequence"/>
</dbReference>
<evidence type="ECO:0000313" key="2">
    <source>
        <dbReference type="Proteomes" id="UP001642483"/>
    </source>
</evidence>
<name>A0ABP0FZ49_CLALP</name>
<proteinExistence type="predicted"/>
<dbReference type="EMBL" id="CAWYQH010000098">
    <property type="protein sequence ID" value="CAK8684879.1"/>
    <property type="molecule type" value="Genomic_DNA"/>
</dbReference>
<comment type="caution">
    <text evidence="1">The sequence shown here is derived from an EMBL/GenBank/DDBJ whole genome shotgun (WGS) entry which is preliminary data.</text>
</comment>